<protein>
    <submittedName>
        <fullName evidence="4">Uncharacterized protein</fullName>
    </submittedName>
</protein>
<reference evidence="4" key="1">
    <citation type="submission" date="2021-06" db="EMBL/GenBank/DDBJ databases">
        <authorList>
            <person name="Hodson N. C."/>
            <person name="Mongue J. A."/>
            <person name="Jaron S. K."/>
        </authorList>
    </citation>
    <scope>NUCLEOTIDE SEQUENCE</scope>
</reference>
<keyword evidence="2" id="KW-0547">Nucleotide-binding</keyword>
<organism evidence="4 5">
    <name type="scientific">Allacma fusca</name>
    <dbReference type="NCBI Taxonomy" id="39272"/>
    <lineage>
        <taxon>Eukaryota</taxon>
        <taxon>Metazoa</taxon>
        <taxon>Ecdysozoa</taxon>
        <taxon>Arthropoda</taxon>
        <taxon>Hexapoda</taxon>
        <taxon>Collembola</taxon>
        <taxon>Symphypleona</taxon>
        <taxon>Sminthuridae</taxon>
        <taxon>Allacma</taxon>
    </lineage>
</organism>
<accession>A0A8J2KLK5</accession>
<dbReference type="AlphaFoldDB" id="A0A8J2KLK5"/>
<name>A0A8J2KLK5_9HEXA</name>
<keyword evidence="3" id="KW-0067">ATP-binding</keyword>
<evidence type="ECO:0000256" key="2">
    <source>
        <dbReference type="ARBA" id="ARBA00022741"/>
    </source>
</evidence>
<keyword evidence="5" id="KW-1185">Reference proteome</keyword>
<dbReference type="GO" id="GO:0005524">
    <property type="term" value="F:ATP binding"/>
    <property type="evidence" value="ECO:0007669"/>
    <property type="project" value="UniProtKB-KW"/>
</dbReference>
<dbReference type="Pfam" id="PF00012">
    <property type="entry name" value="HSP70"/>
    <property type="match status" value="1"/>
</dbReference>
<dbReference type="Proteomes" id="UP000708208">
    <property type="component" value="Unassembled WGS sequence"/>
</dbReference>
<sequence>MSQVKDLCPPSVGAEIERTYNFTPILKQNTPVPWSNTRDLRILENNRKEEKNDVFDGGNQFMERNPFLGGFKLALPANAPHGEIIEITMELTSEGIKHYIAICPRKAERKLHQPRLSP</sequence>
<gene>
    <name evidence="4" type="ORF">AFUS01_LOCUS16916</name>
</gene>
<dbReference type="EMBL" id="CAJVCH010158625">
    <property type="protein sequence ID" value="CAG7728110.1"/>
    <property type="molecule type" value="Genomic_DNA"/>
</dbReference>
<evidence type="ECO:0000256" key="3">
    <source>
        <dbReference type="ARBA" id="ARBA00022840"/>
    </source>
</evidence>
<comment type="similarity">
    <text evidence="1">Belongs to the heat shock protein 70 family.</text>
</comment>
<dbReference type="InterPro" id="IPR013126">
    <property type="entry name" value="Hsp_70_fam"/>
</dbReference>
<comment type="caution">
    <text evidence="4">The sequence shown here is derived from an EMBL/GenBank/DDBJ whole genome shotgun (WGS) entry which is preliminary data.</text>
</comment>
<evidence type="ECO:0000256" key="1">
    <source>
        <dbReference type="ARBA" id="ARBA00007381"/>
    </source>
</evidence>
<dbReference type="GO" id="GO:0140662">
    <property type="term" value="F:ATP-dependent protein folding chaperone"/>
    <property type="evidence" value="ECO:0007669"/>
    <property type="project" value="InterPro"/>
</dbReference>
<proteinExistence type="inferred from homology"/>
<evidence type="ECO:0000313" key="5">
    <source>
        <dbReference type="Proteomes" id="UP000708208"/>
    </source>
</evidence>
<evidence type="ECO:0000313" key="4">
    <source>
        <dbReference type="EMBL" id="CAG7728110.1"/>
    </source>
</evidence>